<evidence type="ECO:0000313" key="4">
    <source>
        <dbReference type="Proteomes" id="UP000824120"/>
    </source>
</evidence>
<dbReference type="OrthoDB" id="5835829at2759"/>
<keyword evidence="4" id="KW-1185">Reference proteome</keyword>
<evidence type="ECO:0000256" key="1">
    <source>
        <dbReference type="ARBA" id="ARBA00009995"/>
    </source>
</evidence>
<evidence type="ECO:0008006" key="5">
    <source>
        <dbReference type="Google" id="ProtNLM"/>
    </source>
</evidence>
<evidence type="ECO:0000256" key="2">
    <source>
        <dbReference type="ARBA" id="ARBA00022679"/>
    </source>
</evidence>
<dbReference type="Proteomes" id="UP000824120">
    <property type="component" value="Unassembled WGS sequence"/>
</dbReference>
<dbReference type="CDD" id="cd03784">
    <property type="entry name" value="GT1_Gtf-like"/>
    <property type="match status" value="1"/>
</dbReference>
<organism evidence="3 4">
    <name type="scientific">Solanum commersonii</name>
    <name type="common">Commerson's wild potato</name>
    <name type="synonym">Commerson's nightshade</name>
    <dbReference type="NCBI Taxonomy" id="4109"/>
    <lineage>
        <taxon>Eukaryota</taxon>
        <taxon>Viridiplantae</taxon>
        <taxon>Streptophyta</taxon>
        <taxon>Embryophyta</taxon>
        <taxon>Tracheophyta</taxon>
        <taxon>Spermatophyta</taxon>
        <taxon>Magnoliopsida</taxon>
        <taxon>eudicotyledons</taxon>
        <taxon>Gunneridae</taxon>
        <taxon>Pentapetalae</taxon>
        <taxon>asterids</taxon>
        <taxon>lamiids</taxon>
        <taxon>Solanales</taxon>
        <taxon>Solanaceae</taxon>
        <taxon>Solanoideae</taxon>
        <taxon>Solaneae</taxon>
        <taxon>Solanum</taxon>
    </lineage>
</organism>
<dbReference type="AlphaFoldDB" id="A0A9J5VZ79"/>
<comment type="similarity">
    <text evidence="1">Belongs to the UDP-glycosyltransferase family.</text>
</comment>
<reference evidence="3" key="1">
    <citation type="submission" date="2020-09" db="EMBL/GenBank/DDBJ databases">
        <title>De no assembly of potato wild relative species, Solanum commersonii.</title>
        <authorList>
            <person name="Cho K."/>
        </authorList>
    </citation>
    <scope>NUCLEOTIDE SEQUENCE</scope>
    <source>
        <strain evidence="3">LZ3.2</strain>
        <tissue evidence="3">Leaf</tissue>
    </source>
</reference>
<sequence length="375" mass="41907">MKNLKNEKSHVLIALFPGQGQINPCLHFSKQLINLGIGVTLTMSLSAFSKILKLPNVEGLSFAPFSDGYDGKFQLSSADDFHILTDYSDYFKNCDAKDKITKLPGLPPLSPIDFPSFVFDDVDSSNWTVKSIKRQIEMLSSEENPRVLVNTFDALEFDALRILKHVTMVGIGPSIPSTFLDDNTFRADMIEISLKNYMNWLNSKDKGSVIYIAFGSYSEISSQLMEEIGHGLLKCGRPFLWVIREGQDGDKMEENLSSKDELEKQGKIVSWCSQVEVLKHPSVGCFLTHCGWNSTLESIASKNDVRVNVSEGGIVERDEFNRCITIVMGDGEEGEELKRNVKKWSDLAKEAMKENGTSSVNLKAFANEILLGHNE</sequence>
<dbReference type="SUPFAM" id="SSF53756">
    <property type="entry name" value="UDP-Glycosyltransferase/glycogen phosphorylase"/>
    <property type="match status" value="1"/>
</dbReference>
<proteinExistence type="inferred from homology"/>
<comment type="caution">
    <text evidence="3">The sequence shown here is derived from an EMBL/GenBank/DDBJ whole genome shotgun (WGS) entry which is preliminary data.</text>
</comment>
<dbReference type="PANTHER" id="PTHR11926:SF1510">
    <property type="entry name" value="GLYCOSYLTRANSFERASE"/>
    <property type="match status" value="1"/>
</dbReference>
<dbReference type="GO" id="GO:0080043">
    <property type="term" value="F:quercetin 3-O-glucosyltransferase activity"/>
    <property type="evidence" value="ECO:0007669"/>
    <property type="project" value="TreeGrafter"/>
</dbReference>
<accession>A0A9J5VZ79</accession>
<dbReference type="Gene3D" id="3.40.50.2000">
    <property type="entry name" value="Glycogen Phosphorylase B"/>
    <property type="match status" value="4"/>
</dbReference>
<dbReference type="PANTHER" id="PTHR11926">
    <property type="entry name" value="GLUCOSYL/GLUCURONOSYL TRANSFERASES"/>
    <property type="match status" value="1"/>
</dbReference>
<gene>
    <name evidence="3" type="ORF">H5410_064507</name>
</gene>
<evidence type="ECO:0000313" key="3">
    <source>
        <dbReference type="EMBL" id="KAG5568481.1"/>
    </source>
</evidence>
<keyword evidence="2" id="KW-0808">Transferase</keyword>
<dbReference type="InterPro" id="IPR002213">
    <property type="entry name" value="UDP_glucos_trans"/>
</dbReference>
<dbReference type="Pfam" id="PF00201">
    <property type="entry name" value="UDPGT"/>
    <property type="match status" value="1"/>
</dbReference>
<protein>
    <recommendedName>
        <fullName evidence="5">Glycosyltransferase</fullName>
    </recommendedName>
</protein>
<name>A0A9J5VZ79_SOLCO</name>
<dbReference type="GO" id="GO:0080044">
    <property type="term" value="F:quercetin 7-O-glucosyltransferase activity"/>
    <property type="evidence" value="ECO:0007669"/>
    <property type="project" value="TreeGrafter"/>
</dbReference>
<dbReference type="EMBL" id="JACXVP010000109">
    <property type="protein sequence ID" value="KAG5568481.1"/>
    <property type="molecule type" value="Genomic_DNA"/>
</dbReference>